<dbReference type="EMBL" id="ML220113">
    <property type="protein sequence ID" value="TGZ83475.1"/>
    <property type="molecule type" value="Genomic_DNA"/>
</dbReference>
<accession>A0A4V3SJC2</accession>
<evidence type="ECO:0000256" key="1">
    <source>
        <dbReference type="SAM" id="MobiDB-lite"/>
    </source>
</evidence>
<evidence type="ECO:0000313" key="2">
    <source>
        <dbReference type="EMBL" id="TGZ83475.1"/>
    </source>
</evidence>
<feature type="region of interest" description="Disordered" evidence="1">
    <location>
        <begin position="26"/>
        <end position="50"/>
    </location>
</feature>
<proteinExistence type="predicted"/>
<dbReference type="Proteomes" id="UP000298138">
    <property type="component" value="Unassembled WGS sequence"/>
</dbReference>
<dbReference type="AlphaFoldDB" id="A0A4V3SJC2"/>
<protein>
    <submittedName>
        <fullName evidence="2">Uncharacterized protein</fullName>
    </submittedName>
</protein>
<name>A0A4V3SJC2_9PEZI</name>
<evidence type="ECO:0000313" key="3">
    <source>
        <dbReference type="Proteomes" id="UP000298138"/>
    </source>
</evidence>
<sequence>MITHHPSIQLSLSAYLSRLVDLITPQPISPHSPPPSSSLHITSPHHRSLRCLRAPPGSNTALASSVPIRGPIRTYQPHDRRPAGGGVRNRTMFYAPPQTTAPPYHGDNPTGTLEYDISILCGAVRCEVDNDGSAIKNTGWVWWCETEEDNCGGLDKVVVHGVGCGMCCMCVRWGMS</sequence>
<dbReference type="InParanoid" id="A0A4V3SJC2"/>
<keyword evidence="3" id="KW-1185">Reference proteome</keyword>
<feature type="compositionally biased region" description="Pro residues" evidence="1">
    <location>
        <begin position="27"/>
        <end position="36"/>
    </location>
</feature>
<gene>
    <name evidence="2" type="ORF">EX30DRAFT_338097</name>
</gene>
<reference evidence="2 3" key="1">
    <citation type="submission" date="2019-04" db="EMBL/GenBank/DDBJ databases">
        <title>Comparative genomics and transcriptomics to analyze fruiting body development in filamentous ascomycetes.</title>
        <authorList>
            <consortium name="DOE Joint Genome Institute"/>
            <person name="Lutkenhaus R."/>
            <person name="Traeger S."/>
            <person name="Breuer J."/>
            <person name="Kuo A."/>
            <person name="Lipzen A."/>
            <person name="Pangilinan J."/>
            <person name="Dilworth D."/>
            <person name="Sandor L."/>
            <person name="Poggeler S."/>
            <person name="Barry K."/>
            <person name="Grigoriev I.V."/>
            <person name="Nowrousian M."/>
        </authorList>
    </citation>
    <scope>NUCLEOTIDE SEQUENCE [LARGE SCALE GENOMIC DNA]</scope>
    <source>
        <strain evidence="2 3">CBS 389.68</strain>
    </source>
</reference>
<organism evidence="2 3">
    <name type="scientific">Ascodesmis nigricans</name>
    <dbReference type="NCBI Taxonomy" id="341454"/>
    <lineage>
        <taxon>Eukaryota</taxon>
        <taxon>Fungi</taxon>
        <taxon>Dikarya</taxon>
        <taxon>Ascomycota</taxon>
        <taxon>Pezizomycotina</taxon>
        <taxon>Pezizomycetes</taxon>
        <taxon>Pezizales</taxon>
        <taxon>Ascodesmidaceae</taxon>
        <taxon>Ascodesmis</taxon>
    </lineage>
</organism>